<dbReference type="InterPro" id="IPR044643">
    <property type="entry name" value="TrpF_fam"/>
</dbReference>
<dbReference type="GO" id="GO:0004640">
    <property type="term" value="F:phosphoribosylanthranilate isomerase activity"/>
    <property type="evidence" value="ECO:0007669"/>
    <property type="project" value="UniProtKB-UniRule"/>
</dbReference>
<dbReference type="Proteomes" id="UP000199071">
    <property type="component" value="Unassembled WGS sequence"/>
</dbReference>
<dbReference type="GO" id="GO:0000162">
    <property type="term" value="P:L-tryptophan biosynthetic process"/>
    <property type="evidence" value="ECO:0007669"/>
    <property type="project" value="UniProtKB-UniRule"/>
</dbReference>
<keyword evidence="12" id="KW-1185">Reference proteome</keyword>
<keyword evidence="8 9" id="KW-0413">Isomerase</keyword>
<dbReference type="EC" id="5.3.1.24" evidence="3 9"/>
<proteinExistence type="inferred from homology"/>
<protein>
    <recommendedName>
        <fullName evidence="4 9">N-(5'-phosphoribosyl)anthranilate isomerase</fullName>
        <shortName evidence="9">PRAI</shortName>
        <ecNumber evidence="3 9">5.3.1.24</ecNumber>
    </recommendedName>
</protein>
<dbReference type="AlphaFoldDB" id="A0A1G6EIA6"/>
<dbReference type="PANTHER" id="PTHR42894:SF1">
    <property type="entry name" value="N-(5'-PHOSPHORIBOSYL)ANTHRANILATE ISOMERASE"/>
    <property type="match status" value="1"/>
</dbReference>
<evidence type="ECO:0000313" key="12">
    <source>
        <dbReference type="Proteomes" id="UP000199071"/>
    </source>
</evidence>
<dbReference type="UniPathway" id="UPA00035">
    <property type="reaction ID" value="UER00042"/>
</dbReference>
<organism evidence="11 12">
    <name type="scientific">Bauldia litoralis</name>
    <dbReference type="NCBI Taxonomy" id="665467"/>
    <lineage>
        <taxon>Bacteria</taxon>
        <taxon>Pseudomonadati</taxon>
        <taxon>Pseudomonadota</taxon>
        <taxon>Alphaproteobacteria</taxon>
        <taxon>Hyphomicrobiales</taxon>
        <taxon>Kaistiaceae</taxon>
        <taxon>Bauldia</taxon>
    </lineage>
</organism>
<dbReference type="InterPro" id="IPR001240">
    <property type="entry name" value="PRAI_dom"/>
</dbReference>
<evidence type="ECO:0000256" key="5">
    <source>
        <dbReference type="ARBA" id="ARBA00022605"/>
    </source>
</evidence>
<dbReference type="OrthoDB" id="9796196at2"/>
<keyword evidence="5 9" id="KW-0028">Amino-acid biosynthesis</keyword>
<dbReference type="RefSeq" id="WP_090880599.1">
    <property type="nucleotide sequence ID" value="NZ_FMXQ01000012.1"/>
</dbReference>
<dbReference type="InterPro" id="IPR013785">
    <property type="entry name" value="Aldolase_TIM"/>
</dbReference>
<evidence type="ECO:0000259" key="10">
    <source>
        <dbReference type="Pfam" id="PF00697"/>
    </source>
</evidence>
<evidence type="ECO:0000256" key="4">
    <source>
        <dbReference type="ARBA" id="ARBA00022272"/>
    </source>
</evidence>
<evidence type="ECO:0000256" key="9">
    <source>
        <dbReference type="HAMAP-Rule" id="MF_00135"/>
    </source>
</evidence>
<keyword evidence="6 9" id="KW-0822">Tryptophan biosynthesis</keyword>
<evidence type="ECO:0000256" key="7">
    <source>
        <dbReference type="ARBA" id="ARBA00023141"/>
    </source>
</evidence>
<sequence length="224" mass="23793">MSLIVKICGLSSRETLDDAIDAGADMVGLVFFGRSPRFVRMEDAAALADHARGRAEIVALTVDLDDSEISAIVERVRPDWLQLHGAEPVGRVAAIRKRFPQKVMKALGIRSPDDLAAVDDYASVADCILLDAKPPAGSDRPGGNGASFDWTMLEGFRPRVDWMLSGGLDPDNVGEALRISHAPGVDVSSGVESAPGRKDADRIRAFIAAARNADSVSAATRKAS</sequence>
<gene>
    <name evidence="9" type="primary">trpF</name>
    <name evidence="11" type="ORF">SAMN02982931_04508</name>
</gene>
<evidence type="ECO:0000256" key="3">
    <source>
        <dbReference type="ARBA" id="ARBA00012572"/>
    </source>
</evidence>
<dbReference type="CDD" id="cd00405">
    <property type="entry name" value="PRAI"/>
    <property type="match status" value="1"/>
</dbReference>
<dbReference type="HAMAP" id="MF_00135">
    <property type="entry name" value="PRAI"/>
    <property type="match status" value="1"/>
</dbReference>
<comment type="similarity">
    <text evidence="9">Belongs to the TrpF family.</text>
</comment>
<dbReference type="Pfam" id="PF00697">
    <property type="entry name" value="PRAI"/>
    <property type="match status" value="1"/>
</dbReference>
<dbReference type="STRING" id="665467.SAMN02982931_04508"/>
<keyword evidence="7 9" id="KW-0057">Aromatic amino acid biosynthesis</keyword>
<comment type="catalytic activity">
    <reaction evidence="1 9">
        <text>N-(5-phospho-beta-D-ribosyl)anthranilate = 1-(2-carboxyphenylamino)-1-deoxy-D-ribulose 5-phosphate</text>
        <dbReference type="Rhea" id="RHEA:21540"/>
        <dbReference type="ChEBI" id="CHEBI:18277"/>
        <dbReference type="ChEBI" id="CHEBI:58613"/>
        <dbReference type="EC" id="5.3.1.24"/>
    </reaction>
</comment>
<evidence type="ECO:0000256" key="8">
    <source>
        <dbReference type="ARBA" id="ARBA00023235"/>
    </source>
</evidence>
<dbReference type="SUPFAM" id="SSF51366">
    <property type="entry name" value="Ribulose-phoshate binding barrel"/>
    <property type="match status" value="1"/>
</dbReference>
<dbReference type="Gene3D" id="3.20.20.70">
    <property type="entry name" value="Aldolase class I"/>
    <property type="match status" value="1"/>
</dbReference>
<name>A0A1G6EIA6_9HYPH</name>
<comment type="pathway">
    <text evidence="2 9">Amino-acid biosynthesis; L-tryptophan biosynthesis; L-tryptophan from chorismate: step 3/5.</text>
</comment>
<dbReference type="NCBIfam" id="NF002295">
    <property type="entry name" value="PRK01222.1-1"/>
    <property type="match status" value="1"/>
</dbReference>
<dbReference type="PANTHER" id="PTHR42894">
    <property type="entry name" value="N-(5'-PHOSPHORIBOSYL)ANTHRANILATE ISOMERASE"/>
    <property type="match status" value="1"/>
</dbReference>
<evidence type="ECO:0000256" key="1">
    <source>
        <dbReference type="ARBA" id="ARBA00001164"/>
    </source>
</evidence>
<evidence type="ECO:0000313" key="11">
    <source>
        <dbReference type="EMBL" id="SDB56695.1"/>
    </source>
</evidence>
<feature type="domain" description="N-(5'phosphoribosyl) anthranilate isomerase (PRAI)" evidence="10">
    <location>
        <begin position="5"/>
        <end position="208"/>
    </location>
</feature>
<dbReference type="InterPro" id="IPR011060">
    <property type="entry name" value="RibuloseP-bd_barrel"/>
</dbReference>
<evidence type="ECO:0000256" key="2">
    <source>
        <dbReference type="ARBA" id="ARBA00004664"/>
    </source>
</evidence>
<reference evidence="11 12" key="1">
    <citation type="submission" date="2016-10" db="EMBL/GenBank/DDBJ databases">
        <authorList>
            <person name="de Groot N.N."/>
        </authorList>
    </citation>
    <scope>NUCLEOTIDE SEQUENCE [LARGE SCALE GENOMIC DNA]</scope>
    <source>
        <strain evidence="11 12">ATCC 35022</strain>
    </source>
</reference>
<accession>A0A1G6EIA6</accession>
<evidence type="ECO:0000256" key="6">
    <source>
        <dbReference type="ARBA" id="ARBA00022822"/>
    </source>
</evidence>
<dbReference type="EMBL" id="FMXQ01000012">
    <property type="protein sequence ID" value="SDB56695.1"/>
    <property type="molecule type" value="Genomic_DNA"/>
</dbReference>